<sequence>MANESQILHNYLKKAVTDTGAPSLSAAVAIEDKIIASAAFGDANKDKVIKATTATQYRTGSVAKVITATAFMSLIEQNKVLLSDDIREYLPYFPKKKWKISIENLLTHTAGIRGYNWGEYGSDIHYNSLAESSLVFSGEPLLFKPGSQYLYTTYGFNLIQGVIEKVTGSTPTEFLSEVLFQPAGMIQTELEFHYRNYPNLAIGYRSFLKSVPVQKIDVSNKFLGGGMLSTPTDLVKMVIALNQGRLLKTTTKELMWSVPFPKIADFQAYGWEWIERKNIRGVTMDGQINGFESLILYIPQHKMTVAMMVNQDNYDYTGRTGFGIAELFINQFGSNQATK</sequence>
<dbReference type="EMBL" id="JBEVCJ010000033">
    <property type="protein sequence ID" value="MET1257074.1"/>
    <property type="molecule type" value="Genomic_DNA"/>
</dbReference>
<comment type="caution">
    <text evidence="2">The sequence shown here is derived from an EMBL/GenBank/DDBJ whole genome shotgun (WGS) entry which is preliminary data.</text>
</comment>
<dbReference type="EC" id="3.1.1.103" evidence="2"/>
<protein>
    <submittedName>
        <fullName evidence="2">Serine hydrolase domain-containing protein</fullName>
        <ecNumber evidence="2">3.1.1.103</ecNumber>
    </submittedName>
</protein>
<keyword evidence="3" id="KW-1185">Reference proteome</keyword>
<dbReference type="Proteomes" id="UP001548189">
    <property type="component" value="Unassembled WGS sequence"/>
</dbReference>
<feature type="domain" description="Beta-lactamase-related" evidence="1">
    <location>
        <begin position="11"/>
        <end position="314"/>
    </location>
</feature>
<keyword evidence="2" id="KW-0378">Hydrolase</keyword>
<dbReference type="PANTHER" id="PTHR46825:SF9">
    <property type="entry name" value="BETA-LACTAMASE-RELATED DOMAIN-CONTAINING PROTEIN"/>
    <property type="match status" value="1"/>
</dbReference>
<gene>
    <name evidence="2" type="ORF">ABVT43_18165</name>
</gene>
<dbReference type="RefSeq" id="WP_353897657.1">
    <property type="nucleotide sequence ID" value="NZ_JBEVCJ010000033.1"/>
</dbReference>
<dbReference type="Pfam" id="PF00144">
    <property type="entry name" value="Beta-lactamase"/>
    <property type="match status" value="1"/>
</dbReference>
<dbReference type="InterPro" id="IPR050491">
    <property type="entry name" value="AmpC-like"/>
</dbReference>
<accession>A0ABV2BYT9</accession>
<dbReference type="GO" id="GO:0016787">
    <property type="term" value="F:hydrolase activity"/>
    <property type="evidence" value="ECO:0007669"/>
    <property type="project" value="UniProtKB-KW"/>
</dbReference>
<evidence type="ECO:0000259" key="1">
    <source>
        <dbReference type="Pfam" id="PF00144"/>
    </source>
</evidence>
<proteinExistence type="predicted"/>
<organism evidence="2 3">
    <name type="scientific">Aliikangiella maris</name>
    <dbReference type="NCBI Taxonomy" id="3162458"/>
    <lineage>
        <taxon>Bacteria</taxon>
        <taxon>Pseudomonadati</taxon>
        <taxon>Pseudomonadota</taxon>
        <taxon>Gammaproteobacteria</taxon>
        <taxon>Oceanospirillales</taxon>
        <taxon>Pleioneaceae</taxon>
        <taxon>Aliikangiella</taxon>
    </lineage>
</organism>
<reference evidence="2 3" key="1">
    <citation type="submission" date="2024-06" db="EMBL/GenBank/DDBJ databases">
        <authorList>
            <person name="Li F."/>
        </authorList>
    </citation>
    <scope>NUCLEOTIDE SEQUENCE [LARGE SCALE GENOMIC DNA]</scope>
    <source>
        <strain evidence="2 3">GXAS 311</strain>
    </source>
</reference>
<evidence type="ECO:0000313" key="2">
    <source>
        <dbReference type="EMBL" id="MET1257074.1"/>
    </source>
</evidence>
<dbReference type="Gene3D" id="3.40.710.10">
    <property type="entry name" value="DD-peptidase/beta-lactamase superfamily"/>
    <property type="match status" value="1"/>
</dbReference>
<name>A0ABV2BYT9_9GAMM</name>
<evidence type="ECO:0000313" key="3">
    <source>
        <dbReference type="Proteomes" id="UP001548189"/>
    </source>
</evidence>
<dbReference type="SUPFAM" id="SSF56601">
    <property type="entry name" value="beta-lactamase/transpeptidase-like"/>
    <property type="match status" value="1"/>
</dbReference>
<dbReference type="InterPro" id="IPR001466">
    <property type="entry name" value="Beta-lactam-related"/>
</dbReference>
<dbReference type="InterPro" id="IPR012338">
    <property type="entry name" value="Beta-lactam/transpept-like"/>
</dbReference>
<dbReference type="PANTHER" id="PTHR46825">
    <property type="entry name" value="D-ALANYL-D-ALANINE-CARBOXYPEPTIDASE/ENDOPEPTIDASE AMPH"/>
    <property type="match status" value="1"/>
</dbReference>